<evidence type="ECO:0000256" key="2">
    <source>
        <dbReference type="SAM" id="Phobius"/>
    </source>
</evidence>
<feature type="transmembrane region" description="Helical" evidence="2">
    <location>
        <begin position="38"/>
        <end position="61"/>
    </location>
</feature>
<sequence length="150" mass="16179">MHHQASKICTIHRSWQGSSDRSFRQGPRSFLGSMDDKVVRLVCWCSLVCGFSTALSFVGFVERVVEAEDLENQMLWLAAAQTAAATLALLLSRRHRSYCWWLAMVAHVATASSHTAASCSSPEPEETTPSSASSSSSPTSSPASPTGWAS</sequence>
<evidence type="ECO:0000313" key="4">
    <source>
        <dbReference type="Proteomes" id="UP000324897"/>
    </source>
</evidence>
<evidence type="ECO:0000313" key="3">
    <source>
        <dbReference type="EMBL" id="TVU13014.1"/>
    </source>
</evidence>
<keyword evidence="2" id="KW-1133">Transmembrane helix</keyword>
<protein>
    <submittedName>
        <fullName evidence="3">Uncharacterized protein</fullName>
    </submittedName>
</protein>
<keyword evidence="2" id="KW-0812">Transmembrane</keyword>
<gene>
    <name evidence="3" type="ORF">EJB05_46682</name>
</gene>
<dbReference type="Proteomes" id="UP000324897">
    <property type="component" value="Chromosome 3"/>
</dbReference>
<accession>A0A5J9TNU9</accession>
<reference evidence="3 4" key="1">
    <citation type="journal article" date="2019" name="Sci. Rep.">
        <title>A high-quality genome of Eragrostis curvula grass provides insights into Poaceae evolution and supports new strategies to enhance forage quality.</title>
        <authorList>
            <person name="Carballo J."/>
            <person name="Santos B.A.C.M."/>
            <person name="Zappacosta D."/>
            <person name="Garbus I."/>
            <person name="Selva J.P."/>
            <person name="Gallo C.A."/>
            <person name="Diaz A."/>
            <person name="Albertini E."/>
            <person name="Caccamo M."/>
            <person name="Echenique V."/>
        </authorList>
    </citation>
    <scope>NUCLEOTIDE SEQUENCE [LARGE SCALE GENOMIC DNA]</scope>
    <source>
        <strain evidence="4">cv. Victoria</strain>
        <tissue evidence="3">Leaf</tissue>
    </source>
</reference>
<feature type="region of interest" description="Disordered" evidence="1">
    <location>
        <begin position="116"/>
        <end position="150"/>
    </location>
</feature>
<keyword evidence="2" id="KW-0472">Membrane</keyword>
<dbReference type="Gramene" id="TVU13014">
    <property type="protein sequence ID" value="TVU13014"/>
    <property type="gene ID" value="EJB05_46682"/>
</dbReference>
<organism evidence="3 4">
    <name type="scientific">Eragrostis curvula</name>
    <name type="common">weeping love grass</name>
    <dbReference type="NCBI Taxonomy" id="38414"/>
    <lineage>
        <taxon>Eukaryota</taxon>
        <taxon>Viridiplantae</taxon>
        <taxon>Streptophyta</taxon>
        <taxon>Embryophyta</taxon>
        <taxon>Tracheophyta</taxon>
        <taxon>Spermatophyta</taxon>
        <taxon>Magnoliopsida</taxon>
        <taxon>Liliopsida</taxon>
        <taxon>Poales</taxon>
        <taxon>Poaceae</taxon>
        <taxon>PACMAD clade</taxon>
        <taxon>Chloridoideae</taxon>
        <taxon>Eragrostideae</taxon>
        <taxon>Eragrostidinae</taxon>
        <taxon>Eragrostis</taxon>
    </lineage>
</organism>
<evidence type="ECO:0000256" key="1">
    <source>
        <dbReference type="SAM" id="MobiDB-lite"/>
    </source>
</evidence>
<keyword evidence="4" id="KW-1185">Reference proteome</keyword>
<dbReference type="EMBL" id="RWGY01000039">
    <property type="protein sequence ID" value="TVU13014.1"/>
    <property type="molecule type" value="Genomic_DNA"/>
</dbReference>
<feature type="transmembrane region" description="Helical" evidence="2">
    <location>
        <begin position="73"/>
        <end position="91"/>
    </location>
</feature>
<proteinExistence type="predicted"/>
<comment type="caution">
    <text evidence="3">The sequence shown here is derived from an EMBL/GenBank/DDBJ whole genome shotgun (WGS) entry which is preliminary data.</text>
</comment>
<name>A0A5J9TNU9_9POAL</name>
<dbReference type="AlphaFoldDB" id="A0A5J9TNU9"/>